<accession>A0AAV4WGK7</accession>
<dbReference type="EMBL" id="BPLQ01014670">
    <property type="protein sequence ID" value="GIY81927.1"/>
    <property type="molecule type" value="Genomic_DNA"/>
</dbReference>
<comment type="caution">
    <text evidence="1">The sequence shown here is derived from an EMBL/GenBank/DDBJ whole genome shotgun (WGS) entry which is preliminary data.</text>
</comment>
<proteinExistence type="predicted"/>
<dbReference type="Proteomes" id="UP001054837">
    <property type="component" value="Unassembled WGS sequence"/>
</dbReference>
<evidence type="ECO:0000313" key="2">
    <source>
        <dbReference type="Proteomes" id="UP001054837"/>
    </source>
</evidence>
<protein>
    <submittedName>
        <fullName evidence="1">Uncharacterized protein</fullName>
    </submittedName>
</protein>
<keyword evidence="2" id="KW-1185">Reference proteome</keyword>
<organism evidence="1 2">
    <name type="scientific">Caerostris darwini</name>
    <dbReference type="NCBI Taxonomy" id="1538125"/>
    <lineage>
        <taxon>Eukaryota</taxon>
        <taxon>Metazoa</taxon>
        <taxon>Ecdysozoa</taxon>
        <taxon>Arthropoda</taxon>
        <taxon>Chelicerata</taxon>
        <taxon>Arachnida</taxon>
        <taxon>Araneae</taxon>
        <taxon>Araneomorphae</taxon>
        <taxon>Entelegynae</taxon>
        <taxon>Araneoidea</taxon>
        <taxon>Araneidae</taxon>
        <taxon>Caerostris</taxon>
    </lineage>
</organism>
<dbReference type="AlphaFoldDB" id="A0AAV4WGK7"/>
<name>A0AAV4WGK7_9ARAC</name>
<evidence type="ECO:0000313" key="1">
    <source>
        <dbReference type="EMBL" id="GIY81927.1"/>
    </source>
</evidence>
<reference evidence="1 2" key="1">
    <citation type="submission" date="2021-06" db="EMBL/GenBank/DDBJ databases">
        <title>Caerostris darwini draft genome.</title>
        <authorList>
            <person name="Kono N."/>
            <person name="Arakawa K."/>
        </authorList>
    </citation>
    <scope>NUCLEOTIDE SEQUENCE [LARGE SCALE GENOMIC DNA]</scope>
</reference>
<gene>
    <name evidence="1" type="ORF">CDAR_43481</name>
</gene>
<sequence>MRPLRRTIRQLRYRICGAHLCAEAIISLDNVGPNRNGTHRATSKAANGRGMGVELKRAKKERHLQLTRLIDTSSTLGCLRRKLAAKSNRQLLQLFAKLSWISSWGEYTGNAPSFDEK</sequence>